<dbReference type="AlphaFoldDB" id="S2JVK7"/>
<feature type="region of interest" description="Disordered" evidence="1">
    <location>
        <begin position="152"/>
        <end position="183"/>
    </location>
</feature>
<dbReference type="OrthoDB" id="2443197at2759"/>
<dbReference type="VEuPathDB" id="FungiDB:HMPREF1544_09377"/>
<feature type="compositionally biased region" description="Low complexity" evidence="1">
    <location>
        <begin position="152"/>
        <end position="172"/>
    </location>
</feature>
<evidence type="ECO:0000256" key="1">
    <source>
        <dbReference type="SAM" id="MobiDB-lite"/>
    </source>
</evidence>
<reference evidence="3" key="1">
    <citation type="submission" date="2013-05" db="EMBL/GenBank/DDBJ databases">
        <title>The Genome sequence of Mucor circinelloides f. circinelloides 1006PhL.</title>
        <authorList>
            <consortium name="The Broad Institute Genomics Platform"/>
            <person name="Cuomo C."/>
            <person name="Earl A."/>
            <person name="Findley K."/>
            <person name="Lee S.C."/>
            <person name="Walker B."/>
            <person name="Young S."/>
            <person name="Zeng Q."/>
            <person name="Gargeya S."/>
            <person name="Fitzgerald M."/>
            <person name="Haas B."/>
            <person name="Abouelleil A."/>
            <person name="Allen A.W."/>
            <person name="Alvarado L."/>
            <person name="Arachchi H.M."/>
            <person name="Berlin A.M."/>
            <person name="Chapman S.B."/>
            <person name="Gainer-Dewar J."/>
            <person name="Goldberg J."/>
            <person name="Griggs A."/>
            <person name="Gujja S."/>
            <person name="Hansen M."/>
            <person name="Howarth C."/>
            <person name="Imamovic A."/>
            <person name="Ireland A."/>
            <person name="Larimer J."/>
            <person name="McCowan C."/>
            <person name="Murphy C."/>
            <person name="Pearson M."/>
            <person name="Poon T.W."/>
            <person name="Priest M."/>
            <person name="Roberts A."/>
            <person name="Saif S."/>
            <person name="Shea T."/>
            <person name="Sisk P."/>
            <person name="Sykes S."/>
            <person name="Wortman J."/>
            <person name="Nusbaum C."/>
            <person name="Birren B."/>
        </authorList>
    </citation>
    <scope>NUCLEOTIDE SEQUENCE [LARGE SCALE GENOMIC DNA]</scope>
    <source>
        <strain evidence="3">1006PhL</strain>
    </source>
</reference>
<evidence type="ECO:0000313" key="3">
    <source>
        <dbReference type="Proteomes" id="UP000014254"/>
    </source>
</evidence>
<proteinExistence type="predicted"/>
<accession>S2JVK7</accession>
<dbReference type="Proteomes" id="UP000014254">
    <property type="component" value="Unassembled WGS sequence"/>
</dbReference>
<keyword evidence="3" id="KW-1185">Reference proteome</keyword>
<sequence length="183" mass="20704">MSLGFSKVNMTPWWANALIHTNKLACDWNEVHYTFFFIYPILKRALYDVPFRFKLGELHLQCVVKYKDDDEATDSESKIDAVMYHKGLDLAMSLLVEVSGPNYIVNKNHCIGDRVKLARNLKSIVKAIEKFTKTFDIITFKKIKVDNFLDASSANSSPSGSNSVASVPNVSPRKPKKQSSIIQ</sequence>
<dbReference type="InParanoid" id="S2JVK7"/>
<protein>
    <submittedName>
        <fullName evidence="2">Uncharacterized protein</fullName>
    </submittedName>
</protein>
<dbReference type="EMBL" id="KE124056">
    <property type="protein sequence ID" value="EPB83865.1"/>
    <property type="molecule type" value="Genomic_DNA"/>
</dbReference>
<dbReference type="STRING" id="1220926.S2JVK7"/>
<name>S2JVK7_MUCC1</name>
<gene>
    <name evidence="2" type="ORF">HMPREF1544_09377</name>
</gene>
<organism evidence="2 3">
    <name type="scientific">Mucor circinelloides f. circinelloides (strain 1006PhL)</name>
    <name type="common">Mucormycosis agent</name>
    <name type="synonym">Calyptromyces circinelloides</name>
    <dbReference type="NCBI Taxonomy" id="1220926"/>
    <lineage>
        <taxon>Eukaryota</taxon>
        <taxon>Fungi</taxon>
        <taxon>Fungi incertae sedis</taxon>
        <taxon>Mucoromycota</taxon>
        <taxon>Mucoromycotina</taxon>
        <taxon>Mucoromycetes</taxon>
        <taxon>Mucorales</taxon>
        <taxon>Mucorineae</taxon>
        <taxon>Mucoraceae</taxon>
        <taxon>Mucor</taxon>
    </lineage>
</organism>
<evidence type="ECO:0000313" key="2">
    <source>
        <dbReference type="EMBL" id="EPB83865.1"/>
    </source>
</evidence>